<dbReference type="EMBL" id="LAZR01014041">
    <property type="protein sequence ID" value="KKM19210.1"/>
    <property type="molecule type" value="Genomic_DNA"/>
</dbReference>
<reference evidence="1" key="1">
    <citation type="journal article" date="2015" name="Nature">
        <title>Complex archaea that bridge the gap between prokaryotes and eukaryotes.</title>
        <authorList>
            <person name="Spang A."/>
            <person name="Saw J.H."/>
            <person name="Jorgensen S.L."/>
            <person name="Zaremba-Niedzwiedzka K."/>
            <person name="Martijn J."/>
            <person name="Lind A.E."/>
            <person name="van Eijk R."/>
            <person name="Schleper C."/>
            <person name="Guy L."/>
            <person name="Ettema T.J."/>
        </authorList>
    </citation>
    <scope>NUCLEOTIDE SEQUENCE</scope>
</reference>
<dbReference type="AlphaFoldDB" id="A0A0F9KV55"/>
<sequence length="58" mass="6547">MSANGQRYLGFEHRGVLQATSIEKIAFDKDTKRLLFLGAVQQPKKDALKDMKLILKGK</sequence>
<name>A0A0F9KV55_9ZZZZ</name>
<comment type="caution">
    <text evidence="1">The sequence shown here is derived from an EMBL/GenBank/DDBJ whole genome shotgun (WGS) entry which is preliminary data.</text>
</comment>
<organism evidence="1">
    <name type="scientific">marine sediment metagenome</name>
    <dbReference type="NCBI Taxonomy" id="412755"/>
    <lineage>
        <taxon>unclassified sequences</taxon>
        <taxon>metagenomes</taxon>
        <taxon>ecological metagenomes</taxon>
    </lineage>
</organism>
<accession>A0A0F9KV55</accession>
<protein>
    <submittedName>
        <fullName evidence="1">Uncharacterized protein</fullName>
    </submittedName>
</protein>
<gene>
    <name evidence="1" type="ORF">LCGC14_1657930</name>
</gene>
<proteinExistence type="predicted"/>
<evidence type="ECO:0000313" key="1">
    <source>
        <dbReference type="EMBL" id="KKM19210.1"/>
    </source>
</evidence>